<keyword evidence="3" id="KW-1185">Reference proteome</keyword>
<organism evidence="2 3">
    <name type="scientific">Rangifer tarandus platyrhynchus</name>
    <name type="common">Svalbard reindeer</name>
    <dbReference type="NCBI Taxonomy" id="3082113"/>
    <lineage>
        <taxon>Eukaryota</taxon>
        <taxon>Metazoa</taxon>
        <taxon>Chordata</taxon>
        <taxon>Craniata</taxon>
        <taxon>Vertebrata</taxon>
        <taxon>Euteleostomi</taxon>
        <taxon>Mammalia</taxon>
        <taxon>Eutheria</taxon>
        <taxon>Laurasiatheria</taxon>
        <taxon>Artiodactyla</taxon>
        <taxon>Ruminantia</taxon>
        <taxon>Pecora</taxon>
        <taxon>Cervidae</taxon>
        <taxon>Odocoileinae</taxon>
        <taxon>Rangifer</taxon>
    </lineage>
</organism>
<feature type="compositionally biased region" description="Low complexity" evidence="1">
    <location>
        <begin position="163"/>
        <end position="174"/>
    </location>
</feature>
<evidence type="ECO:0000256" key="1">
    <source>
        <dbReference type="SAM" id="MobiDB-lite"/>
    </source>
</evidence>
<dbReference type="EMBL" id="OX459956">
    <property type="protein sequence ID" value="CAI9162320.1"/>
    <property type="molecule type" value="Genomic_DNA"/>
</dbReference>
<feature type="compositionally biased region" description="Low complexity" evidence="1">
    <location>
        <begin position="118"/>
        <end position="140"/>
    </location>
</feature>
<gene>
    <name evidence="2" type="ORF">MRATA1EN1_LOCUS11282</name>
</gene>
<evidence type="ECO:0000313" key="3">
    <source>
        <dbReference type="Proteomes" id="UP001176941"/>
    </source>
</evidence>
<reference evidence="2" key="1">
    <citation type="submission" date="2023-04" db="EMBL/GenBank/DDBJ databases">
        <authorList>
            <consortium name="ELIXIR-Norway"/>
        </authorList>
    </citation>
    <scope>NUCLEOTIDE SEQUENCE [LARGE SCALE GENOMIC DNA]</scope>
</reference>
<sequence>MWKRGQAGFLILADYKRVSVCLEAPGEAAVTQGWKEARGGGGGSQHWNPDDTPGCTRAFQRPCRVPSQQDLPAPTLLPGLCVSSVSPARSGSGGHGRISVRDKLPGLRRPDSRPPRLQPRTAAARAPPAAGAGKPGRALLMQSAQRSGERGTPRTQPGSSGFAAAAAAATATAARGGPSRA</sequence>
<proteinExistence type="predicted"/>
<feature type="region of interest" description="Disordered" evidence="1">
    <location>
        <begin position="36"/>
        <end position="58"/>
    </location>
</feature>
<evidence type="ECO:0000313" key="2">
    <source>
        <dbReference type="EMBL" id="CAI9162320.1"/>
    </source>
</evidence>
<feature type="region of interest" description="Disordered" evidence="1">
    <location>
        <begin position="83"/>
        <end position="181"/>
    </location>
</feature>
<feature type="compositionally biased region" description="Basic and acidic residues" evidence="1">
    <location>
        <begin position="99"/>
        <end position="114"/>
    </location>
</feature>
<accession>A0ABN8YMM3</accession>
<name>A0ABN8YMM3_RANTA</name>
<dbReference type="Proteomes" id="UP001176941">
    <property type="component" value="Chromosome 20"/>
</dbReference>
<protein>
    <submittedName>
        <fullName evidence="2">Uncharacterized protein</fullName>
    </submittedName>
</protein>